<dbReference type="Proteomes" id="UP000002258">
    <property type="component" value="Chromosome 1"/>
</dbReference>
<feature type="region of interest" description="Disordered" evidence="8">
    <location>
        <begin position="1"/>
        <end position="81"/>
    </location>
</feature>
<reference evidence="10 11" key="1">
    <citation type="journal article" date="2007" name="Nat. Biotechnol.">
        <title>Genome sequence of the lignocellulose-bioconverting and xylose-fermenting yeast Pichia stipitis.</title>
        <authorList>
            <person name="Jeffries T.W."/>
            <person name="Grigoriev I.V."/>
            <person name="Grimwood J."/>
            <person name="Laplaza J.M."/>
            <person name="Aerts A."/>
            <person name="Salamov A."/>
            <person name="Schmutz J."/>
            <person name="Lindquist E."/>
            <person name="Dehal P."/>
            <person name="Shapiro H."/>
            <person name="Jin Y.S."/>
            <person name="Passoth V."/>
            <person name="Richardson P.M."/>
        </authorList>
    </citation>
    <scope>NUCLEOTIDE SEQUENCE [LARGE SCALE GENOMIC DNA]</scope>
    <source>
        <strain evidence="11">ATCC 58785 / CBS 6054 / NBRC 10063 / NRRL Y-11545</strain>
    </source>
</reference>
<keyword evidence="7" id="KW-0687">Ribonucleoprotein</keyword>
<dbReference type="GO" id="GO:0030687">
    <property type="term" value="C:preribosome, large subunit precursor"/>
    <property type="evidence" value="ECO:0007669"/>
    <property type="project" value="TreeGrafter"/>
</dbReference>
<dbReference type="InterPro" id="IPR028217">
    <property type="entry name" value="Rsa3_C"/>
</dbReference>
<dbReference type="InterPro" id="IPR051898">
    <property type="entry name" value="Ribosome_Assembly_3"/>
</dbReference>
<dbReference type="RefSeq" id="XP_001387887.2">
    <property type="nucleotide sequence ID" value="XM_001387850.1"/>
</dbReference>
<dbReference type="EMBL" id="AAVQ01000001">
    <property type="protein sequence ID" value="EAZ63864.2"/>
    <property type="molecule type" value="Genomic_DNA"/>
</dbReference>
<name>A3GG36_PICST</name>
<dbReference type="OrthoDB" id="69550at2759"/>
<dbReference type="OMA" id="DAHNNNK"/>
<feature type="domain" description="Ribosome-assembly protein 3 C-terminal" evidence="9">
    <location>
        <begin position="125"/>
        <end position="170"/>
    </location>
</feature>
<feature type="compositionally biased region" description="Low complexity" evidence="8">
    <location>
        <begin position="26"/>
        <end position="39"/>
    </location>
</feature>
<dbReference type="FunCoup" id="A3GG36">
    <property type="interactions" value="293"/>
</dbReference>
<proteinExistence type="inferred from homology"/>
<dbReference type="GeneID" id="4851235"/>
<evidence type="ECO:0000256" key="2">
    <source>
        <dbReference type="ARBA" id="ARBA00004604"/>
    </source>
</evidence>
<comment type="subcellular location">
    <subcellularLocation>
        <location evidence="2">Nucleus</location>
        <location evidence="2">Nucleolus</location>
    </subcellularLocation>
</comment>
<protein>
    <recommendedName>
        <fullName evidence="4">Ribosome assembly protein 3</fullName>
    </recommendedName>
</protein>
<gene>
    <name evidence="10" type="primary">RSA3</name>
    <name evidence="10" type="ORF">PICST_34273</name>
</gene>
<dbReference type="STRING" id="322104.A3GG36"/>
<feature type="compositionally biased region" description="Acidic residues" evidence="8">
    <location>
        <begin position="46"/>
        <end position="67"/>
    </location>
</feature>
<dbReference type="GO" id="GO:0005730">
    <property type="term" value="C:nucleolus"/>
    <property type="evidence" value="ECO:0007669"/>
    <property type="project" value="UniProtKB-SubCell"/>
</dbReference>
<dbReference type="InParanoid" id="A3GG36"/>
<dbReference type="GO" id="GO:0000027">
    <property type="term" value="P:ribosomal large subunit assembly"/>
    <property type="evidence" value="ECO:0007669"/>
    <property type="project" value="TreeGrafter"/>
</dbReference>
<comment type="caution">
    <text evidence="10">The sequence shown here is derived from an EMBL/GenBank/DDBJ whole genome shotgun (WGS) entry which is preliminary data.</text>
</comment>
<sequence>MAPPTAGAKKNNRRRKKRRTEDFSSDSDSSSSDSEQEQSTQNHIEEAEDELPKENINIEEIDIESDTEQGSNGKLVPEKLSLEQTKDLQHIKLTSTPLSNLTTNPKTIANAEQIQQALTKDRKELNNEYLKLMAGEFGNDLDELRKKPDFTDKSLVTLAKALQSGSNMFDVDTLNSILK</sequence>
<evidence type="ECO:0000256" key="6">
    <source>
        <dbReference type="ARBA" id="ARBA00023242"/>
    </source>
</evidence>
<keyword evidence="11" id="KW-1185">Reference proteome</keyword>
<comment type="similarity">
    <text evidence="3">Belongs to the RSA3 family.</text>
</comment>
<evidence type="ECO:0000259" key="9">
    <source>
        <dbReference type="Pfam" id="PF14615"/>
    </source>
</evidence>
<organism evidence="10 11">
    <name type="scientific">Scheffersomyces stipitis (strain ATCC 58785 / CBS 6054 / NBRC 10063 / NRRL Y-11545)</name>
    <name type="common">Yeast</name>
    <name type="synonym">Pichia stipitis</name>
    <dbReference type="NCBI Taxonomy" id="322104"/>
    <lineage>
        <taxon>Eukaryota</taxon>
        <taxon>Fungi</taxon>
        <taxon>Dikarya</taxon>
        <taxon>Ascomycota</taxon>
        <taxon>Saccharomycotina</taxon>
        <taxon>Pichiomycetes</taxon>
        <taxon>Debaryomycetaceae</taxon>
        <taxon>Scheffersomyces</taxon>
    </lineage>
</organism>
<evidence type="ECO:0000256" key="1">
    <source>
        <dbReference type="ARBA" id="ARBA00003035"/>
    </source>
</evidence>
<evidence type="ECO:0000313" key="10">
    <source>
        <dbReference type="EMBL" id="EAZ63864.2"/>
    </source>
</evidence>
<keyword evidence="5" id="KW-0690">Ribosome biogenesis</keyword>
<evidence type="ECO:0000256" key="4">
    <source>
        <dbReference type="ARBA" id="ARBA00015339"/>
    </source>
</evidence>
<dbReference type="PANTHER" id="PTHR28127:SF1">
    <property type="entry name" value="RIBOSOME ASSEMBLY PROTEIN 3"/>
    <property type="match status" value="1"/>
</dbReference>
<evidence type="ECO:0000256" key="3">
    <source>
        <dbReference type="ARBA" id="ARBA00006256"/>
    </source>
</evidence>
<keyword evidence="6" id="KW-0539">Nucleus</keyword>
<dbReference type="eggNOG" id="ENOG502S5DP">
    <property type="taxonomic scope" value="Eukaryota"/>
</dbReference>
<comment type="function">
    <text evidence="1">Required for efficient biogenesis of the 60S ribosomal subunit.</text>
</comment>
<dbReference type="PANTHER" id="PTHR28127">
    <property type="entry name" value="RIBOSOME ASSEMBLY PROTEIN 3"/>
    <property type="match status" value="1"/>
</dbReference>
<evidence type="ECO:0000313" key="11">
    <source>
        <dbReference type="Proteomes" id="UP000002258"/>
    </source>
</evidence>
<dbReference type="KEGG" id="pic:PICST_34273"/>
<dbReference type="HOGENOM" id="CLU_119118_0_0_1"/>
<dbReference type="Pfam" id="PF14615">
    <property type="entry name" value="Rsa3"/>
    <property type="match status" value="1"/>
</dbReference>
<evidence type="ECO:0000256" key="7">
    <source>
        <dbReference type="ARBA" id="ARBA00023274"/>
    </source>
</evidence>
<evidence type="ECO:0000256" key="5">
    <source>
        <dbReference type="ARBA" id="ARBA00022517"/>
    </source>
</evidence>
<accession>A3GG36</accession>
<evidence type="ECO:0000256" key="8">
    <source>
        <dbReference type="SAM" id="MobiDB-lite"/>
    </source>
</evidence>
<dbReference type="AlphaFoldDB" id="A3GG36"/>